<evidence type="ECO:0000256" key="1">
    <source>
        <dbReference type="ARBA" id="ARBA00004370"/>
    </source>
</evidence>
<evidence type="ECO:0000256" key="2">
    <source>
        <dbReference type="ARBA" id="ARBA00022679"/>
    </source>
</evidence>
<dbReference type="HAMAP" id="MF_00057">
    <property type="entry name" value="KdsB"/>
    <property type="match status" value="1"/>
</dbReference>
<dbReference type="GO" id="GO:0033468">
    <property type="term" value="P:CMP-keto-3-deoxy-D-manno-octulosonic acid biosynthetic process"/>
    <property type="evidence" value="ECO:0007669"/>
    <property type="project" value="UniProtKB-UniRule"/>
</dbReference>
<dbReference type="Proteomes" id="UP000388235">
    <property type="component" value="Chromosome"/>
</dbReference>
<keyword evidence="3 5" id="KW-0548">Nucleotidyltransferase</keyword>
<comment type="function">
    <text evidence="5">Activates KDO (a required 8-carbon sugar) for incorporation into bacterial lipopolysaccharide in Gram-negative bacteria.</text>
</comment>
<accession>A0A5Q2QBZ4</accession>
<comment type="similarity">
    <text evidence="5">Belongs to the KdsB family.</text>
</comment>
<comment type="catalytic activity">
    <reaction evidence="5">
        <text>3-deoxy-alpha-D-manno-oct-2-ulosonate + CTP = CMP-3-deoxy-beta-D-manno-octulosonate + diphosphate</text>
        <dbReference type="Rhea" id="RHEA:23448"/>
        <dbReference type="ChEBI" id="CHEBI:33019"/>
        <dbReference type="ChEBI" id="CHEBI:37563"/>
        <dbReference type="ChEBI" id="CHEBI:85986"/>
        <dbReference type="ChEBI" id="CHEBI:85987"/>
        <dbReference type="EC" id="2.7.7.38"/>
    </reaction>
</comment>
<evidence type="ECO:0000256" key="3">
    <source>
        <dbReference type="ARBA" id="ARBA00022695"/>
    </source>
</evidence>
<dbReference type="RefSeq" id="WP_153713335.1">
    <property type="nucleotide sequence ID" value="NZ_CP045871.1"/>
</dbReference>
<dbReference type="EMBL" id="CP045871">
    <property type="protein sequence ID" value="QGG79831.1"/>
    <property type="molecule type" value="Genomic_DNA"/>
</dbReference>
<dbReference type="PANTHER" id="PTHR42866">
    <property type="entry name" value="3-DEOXY-MANNO-OCTULOSONATE CYTIDYLYLTRANSFERASE"/>
    <property type="match status" value="1"/>
</dbReference>
<evidence type="ECO:0000256" key="4">
    <source>
        <dbReference type="ARBA" id="ARBA00022985"/>
    </source>
</evidence>
<dbReference type="GO" id="GO:0008690">
    <property type="term" value="F:3-deoxy-manno-octulosonate cytidylyltransferase activity"/>
    <property type="evidence" value="ECO:0007669"/>
    <property type="project" value="UniProtKB-UniRule"/>
</dbReference>
<dbReference type="GO" id="GO:0005829">
    <property type="term" value="C:cytosol"/>
    <property type="evidence" value="ECO:0007669"/>
    <property type="project" value="TreeGrafter"/>
</dbReference>
<dbReference type="NCBIfam" id="NF003952">
    <property type="entry name" value="PRK05450.1-5"/>
    <property type="match status" value="1"/>
</dbReference>
<dbReference type="SUPFAM" id="SSF53448">
    <property type="entry name" value="Nucleotide-diphospho-sugar transferases"/>
    <property type="match status" value="1"/>
</dbReference>
<evidence type="ECO:0000313" key="7">
    <source>
        <dbReference type="Proteomes" id="UP000388235"/>
    </source>
</evidence>
<dbReference type="KEGG" id="llp:GH975_04275"/>
<gene>
    <name evidence="5 6" type="primary">kdsB</name>
    <name evidence="6" type="ORF">GH975_04275</name>
</gene>
<keyword evidence="4 5" id="KW-0448">Lipopolysaccharide biosynthesis</keyword>
<comment type="subcellular location">
    <subcellularLocation>
        <location evidence="5">Cytoplasm</location>
    </subcellularLocation>
    <subcellularLocation>
        <location evidence="1">Membrane</location>
    </subcellularLocation>
</comment>
<dbReference type="CDD" id="cd02517">
    <property type="entry name" value="CMP-KDO-Synthetase"/>
    <property type="match status" value="1"/>
</dbReference>
<evidence type="ECO:0000313" key="6">
    <source>
        <dbReference type="EMBL" id="QGG79831.1"/>
    </source>
</evidence>
<dbReference type="PANTHER" id="PTHR42866:SF2">
    <property type="entry name" value="3-DEOXY-MANNO-OCTULOSONATE CYTIDYLYLTRANSFERASE, MITOCHONDRIAL"/>
    <property type="match status" value="1"/>
</dbReference>
<reference evidence="6 7" key="1">
    <citation type="submission" date="2019-11" db="EMBL/GenBank/DDBJ databases">
        <authorList>
            <person name="Khan S.A."/>
            <person name="Jeon C.O."/>
            <person name="Chun B.H."/>
        </authorList>
    </citation>
    <scope>NUCLEOTIDE SEQUENCE [LARGE SCALE GENOMIC DNA]</scope>
    <source>
        <strain evidence="6 7">IMCC 1097</strain>
    </source>
</reference>
<dbReference type="InterPro" id="IPR029044">
    <property type="entry name" value="Nucleotide-diphossugar_trans"/>
</dbReference>
<organism evidence="6 7">
    <name type="scientific">Litorivicinus lipolyticus</name>
    <dbReference type="NCBI Taxonomy" id="418701"/>
    <lineage>
        <taxon>Bacteria</taxon>
        <taxon>Pseudomonadati</taxon>
        <taxon>Pseudomonadota</taxon>
        <taxon>Gammaproteobacteria</taxon>
        <taxon>Oceanospirillales</taxon>
        <taxon>Litorivicinaceae</taxon>
        <taxon>Litorivicinus</taxon>
    </lineage>
</organism>
<dbReference type="NCBIfam" id="NF003950">
    <property type="entry name" value="PRK05450.1-3"/>
    <property type="match status" value="1"/>
</dbReference>
<dbReference type="AlphaFoldDB" id="A0A5Q2QBZ4"/>
<keyword evidence="2 5" id="KW-0808">Transferase</keyword>
<dbReference type="FunFam" id="3.90.550.10:FF:000011">
    <property type="entry name" value="3-deoxy-manno-octulosonate cytidylyltransferase"/>
    <property type="match status" value="1"/>
</dbReference>
<keyword evidence="7" id="KW-1185">Reference proteome</keyword>
<dbReference type="NCBIfam" id="TIGR00466">
    <property type="entry name" value="kdsB"/>
    <property type="match status" value="1"/>
</dbReference>
<dbReference type="GO" id="GO:0016020">
    <property type="term" value="C:membrane"/>
    <property type="evidence" value="ECO:0007669"/>
    <property type="project" value="UniProtKB-SubCell"/>
</dbReference>
<dbReference type="Gene3D" id="3.90.550.10">
    <property type="entry name" value="Spore Coat Polysaccharide Biosynthesis Protein SpsA, Chain A"/>
    <property type="match status" value="1"/>
</dbReference>
<evidence type="ECO:0000256" key="5">
    <source>
        <dbReference type="HAMAP-Rule" id="MF_00057"/>
    </source>
</evidence>
<dbReference type="GO" id="GO:0009103">
    <property type="term" value="P:lipopolysaccharide biosynthetic process"/>
    <property type="evidence" value="ECO:0007669"/>
    <property type="project" value="UniProtKB-UniRule"/>
</dbReference>
<protein>
    <recommendedName>
        <fullName evidence="5">3-deoxy-manno-octulosonate cytidylyltransferase</fullName>
        <ecNumber evidence="5">2.7.7.38</ecNumber>
    </recommendedName>
    <alternativeName>
        <fullName evidence="5">CMP-2-keto-3-deoxyoctulosonic acid synthase</fullName>
        <shortName evidence="5">CKS</shortName>
        <shortName evidence="5">CMP-KDO synthase</shortName>
    </alternativeName>
</protein>
<dbReference type="UniPathway" id="UPA00358">
    <property type="reaction ID" value="UER00476"/>
</dbReference>
<proteinExistence type="inferred from homology"/>
<dbReference type="Pfam" id="PF02348">
    <property type="entry name" value="CTP_transf_3"/>
    <property type="match status" value="1"/>
</dbReference>
<dbReference type="EC" id="2.7.7.38" evidence="5"/>
<dbReference type="OrthoDB" id="9815559at2"/>
<dbReference type="InterPro" id="IPR003329">
    <property type="entry name" value="Cytidylyl_trans"/>
</dbReference>
<dbReference type="InterPro" id="IPR004528">
    <property type="entry name" value="KdsB"/>
</dbReference>
<name>A0A5Q2QBZ4_9GAMM</name>
<sequence>MKQDFMCVIPARFGSSRLPGKPLLLLAGKPLVQWAWESATASDAGEVVIATDDRRIAAAAEGFGARVVMTRDDHPSGTDRLAEVAESLQLSDDQVVVNLQGDEPSVSPRLLNQVAQLLIEHSDASMSTLSEAIHDPADFDNPNVVKVVRADTGRALYFSRASIPFSRDGDQPLFEGLVQRHLGLYGYRAGLLRRFVGWPESALERTEKLEQLRVLQAGEGIWIAEACAPSSPGIDTQAQLDSLNRQWAGQ</sequence>
<keyword evidence="5" id="KW-0963">Cytoplasm</keyword>
<comment type="pathway">
    <text evidence="5">Nucleotide-sugar biosynthesis; CMP-3-deoxy-D-manno-octulosonate biosynthesis; CMP-3-deoxy-D-manno-octulosonate from 3-deoxy-D-manno-octulosonate and CTP: step 1/1.</text>
</comment>